<sequence length="504" mass="56876">MDPLMDVEVKQVFCVYPISGNYTIYQRTLFWVALAFALLGQTHGWLAASAFGFAVTYSTTAAVHGFILAFQGEVQCDGDIFVVDAIITRALHISIICALICPRLFNKSLALLVNGWFLLLGASHMALAFNTPRLISKASSSLVLSYRNEDGSWHDPCADMRMPTMFRGISGDSMSPVLWGYTTITNASLLQLSADRDVISMPSPERPGAVAGYMLLESIKVSLLMAPVLQATLVDRRSSRNDVFLRLLSKRVVYQNSDFSRSGPVLATVLVRLLQVRWFLLQCVPALNILDFPLRFTTRVLCGYFKIRTLKIEDLSFKETRITQARYQAAKYIAMSFYAIVMLGHVLWMPVFLQMTTSHEGWLKDVPESETFRAVGQWSSWLTLCLALTTAIVNRLLNLDTREGSASLESWIQQHHLNVIYTQVRNWCSDEWIETKDWWANPGKRGINHLKAAVPDDDSQDMFSTKLLQALTLFEANRKGDVLPAPVPIHMQPFFGRRPQEKMD</sequence>
<dbReference type="Proteomes" id="UP000829685">
    <property type="component" value="Unassembled WGS sequence"/>
</dbReference>
<dbReference type="OrthoDB" id="3021074at2759"/>
<dbReference type="AlphaFoldDB" id="A0A9P9WYV7"/>
<protein>
    <submittedName>
        <fullName evidence="2">Uncharacterized protein</fullName>
    </submittedName>
</protein>
<gene>
    <name evidence="2" type="ORF">JX265_000448</name>
</gene>
<feature type="transmembrane region" description="Helical" evidence="1">
    <location>
        <begin position="45"/>
        <end position="69"/>
    </location>
</feature>
<comment type="caution">
    <text evidence="2">The sequence shown here is derived from an EMBL/GenBank/DDBJ whole genome shotgun (WGS) entry which is preliminary data.</text>
</comment>
<keyword evidence="1" id="KW-0472">Membrane</keyword>
<name>A0A9P9WYV7_9PEZI</name>
<feature type="transmembrane region" description="Helical" evidence="1">
    <location>
        <begin position="378"/>
        <end position="397"/>
    </location>
</feature>
<dbReference type="EMBL" id="JAFIMR010000001">
    <property type="protein sequence ID" value="KAI1881622.1"/>
    <property type="molecule type" value="Genomic_DNA"/>
</dbReference>
<accession>A0A9P9WYV7</accession>
<evidence type="ECO:0000313" key="2">
    <source>
        <dbReference type="EMBL" id="KAI1881622.1"/>
    </source>
</evidence>
<reference evidence="2" key="1">
    <citation type="submission" date="2021-03" db="EMBL/GenBank/DDBJ databases">
        <title>Revisited historic fungal species revealed as producer of novel bioactive compounds through whole genome sequencing and comparative genomics.</title>
        <authorList>
            <person name="Vignolle G.A."/>
            <person name="Hochenegger N."/>
            <person name="Mach R.L."/>
            <person name="Mach-Aigner A.R."/>
            <person name="Javad Rahimi M."/>
            <person name="Salim K.A."/>
            <person name="Chan C.M."/>
            <person name="Lim L.B.L."/>
            <person name="Cai F."/>
            <person name="Druzhinina I.S."/>
            <person name="U'Ren J.M."/>
            <person name="Derntl C."/>
        </authorList>
    </citation>
    <scope>NUCLEOTIDE SEQUENCE</scope>
    <source>
        <strain evidence="2">TUCIM 5799</strain>
    </source>
</reference>
<keyword evidence="3" id="KW-1185">Reference proteome</keyword>
<keyword evidence="1" id="KW-0812">Transmembrane</keyword>
<feature type="transmembrane region" description="Helical" evidence="1">
    <location>
        <begin position="12"/>
        <end position="39"/>
    </location>
</feature>
<organism evidence="2 3">
    <name type="scientific">Neoarthrinium moseri</name>
    <dbReference type="NCBI Taxonomy" id="1658444"/>
    <lineage>
        <taxon>Eukaryota</taxon>
        <taxon>Fungi</taxon>
        <taxon>Dikarya</taxon>
        <taxon>Ascomycota</taxon>
        <taxon>Pezizomycotina</taxon>
        <taxon>Sordariomycetes</taxon>
        <taxon>Xylariomycetidae</taxon>
        <taxon>Amphisphaeriales</taxon>
        <taxon>Apiosporaceae</taxon>
        <taxon>Neoarthrinium</taxon>
    </lineage>
</organism>
<feature type="transmembrane region" description="Helical" evidence="1">
    <location>
        <begin position="332"/>
        <end position="353"/>
    </location>
</feature>
<feature type="transmembrane region" description="Helical" evidence="1">
    <location>
        <begin position="81"/>
        <end position="105"/>
    </location>
</feature>
<evidence type="ECO:0000313" key="3">
    <source>
        <dbReference type="Proteomes" id="UP000829685"/>
    </source>
</evidence>
<proteinExistence type="predicted"/>
<evidence type="ECO:0000256" key="1">
    <source>
        <dbReference type="SAM" id="Phobius"/>
    </source>
</evidence>
<feature type="transmembrane region" description="Helical" evidence="1">
    <location>
        <begin position="111"/>
        <end position="129"/>
    </location>
</feature>
<keyword evidence="1" id="KW-1133">Transmembrane helix</keyword>